<evidence type="ECO:0000256" key="1">
    <source>
        <dbReference type="ARBA" id="ARBA00022605"/>
    </source>
</evidence>
<keyword evidence="2" id="KW-0560">Oxidoreductase</keyword>
<gene>
    <name evidence="7" type="ORF">H9867_05375</name>
</gene>
<dbReference type="InterPro" id="IPR009051">
    <property type="entry name" value="Helical_ferredxn"/>
</dbReference>
<dbReference type="PRINTS" id="PR00419">
    <property type="entry name" value="ADXRDTASE"/>
</dbReference>
<dbReference type="NCBIfam" id="TIGR01317">
    <property type="entry name" value="GOGAT_sm_gam"/>
    <property type="match status" value="1"/>
</dbReference>
<dbReference type="PANTHER" id="PTHR43100">
    <property type="entry name" value="GLUTAMATE SYNTHASE [NADPH] SMALL CHAIN"/>
    <property type="match status" value="1"/>
</dbReference>
<protein>
    <submittedName>
        <fullName evidence="7">Glutamate synthase subunit beta</fullName>
    </submittedName>
</protein>
<dbReference type="SUPFAM" id="SSF46548">
    <property type="entry name" value="alpha-helical ferredoxin"/>
    <property type="match status" value="1"/>
</dbReference>
<dbReference type="InterPro" id="IPR051394">
    <property type="entry name" value="Glutamate_Synthase"/>
</dbReference>
<evidence type="ECO:0000256" key="5">
    <source>
        <dbReference type="SAM" id="MobiDB-lite"/>
    </source>
</evidence>
<dbReference type="SUPFAM" id="SSF51971">
    <property type="entry name" value="Nucleotide-binding domain"/>
    <property type="match status" value="1"/>
</dbReference>
<dbReference type="PROSITE" id="PS51379">
    <property type="entry name" value="4FE4S_FER_2"/>
    <property type="match status" value="1"/>
</dbReference>
<keyword evidence="3" id="KW-0314">Glutamate biosynthesis</keyword>
<keyword evidence="1" id="KW-0028">Amino-acid biosynthesis</keyword>
<reference evidence="7" key="1">
    <citation type="journal article" date="2021" name="PeerJ">
        <title>Extensive microbial diversity within the chicken gut microbiome revealed by metagenomics and culture.</title>
        <authorList>
            <person name="Gilroy R."/>
            <person name="Ravi A."/>
            <person name="Getino M."/>
            <person name="Pursley I."/>
            <person name="Horton D.L."/>
            <person name="Alikhan N.F."/>
            <person name="Baker D."/>
            <person name="Gharbi K."/>
            <person name="Hall N."/>
            <person name="Watson M."/>
            <person name="Adriaenssens E.M."/>
            <person name="Foster-Nyarko E."/>
            <person name="Jarju S."/>
            <person name="Secka A."/>
            <person name="Antonio M."/>
            <person name="Oren A."/>
            <person name="Chaudhuri R.R."/>
            <person name="La Ragione R."/>
            <person name="Hildebrand F."/>
            <person name="Pallen M.J."/>
        </authorList>
    </citation>
    <scope>NUCLEOTIDE SEQUENCE</scope>
    <source>
        <strain evidence="7">4376</strain>
    </source>
</reference>
<proteinExistence type="predicted"/>
<dbReference type="InterPro" id="IPR023753">
    <property type="entry name" value="FAD/NAD-binding_dom"/>
</dbReference>
<dbReference type="InterPro" id="IPR028261">
    <property type="entry name" value="DPD_II"/>
</dbReference>
<dbReference type="Gene3D" id="3.50.50.60">
    <property type="entry name" value="FAD/NAD(P)-binding domain"/>
    <property type="match status" value="2"/>
</dbReference>
<dbReference type="InterPro" id="IPR017896">
    <property type="entry name" value="4Fe4S_Fe-S-bd"/>
</dbReference>
<dbReference type="AlphaFoldDB" id="A0A9D1RWR3"/>
<dbReference type="GO" id="GO:0006537">
    <property type="term" value="P:glutamate biosynthetic process"/>
    <property type="evidence" value="ECO:0007669"/>
    <property type="project" value="UniProtKB-KW"/>
</dbReference>
<dbReference type="Pfam" id="PF07992">
    <property type="entry name" value="Pyr_redox_2"/>
    <property type="match status" value="1"/>
</dbReference>
<organism evidence="7 8">
    <name type="scientific">Candidatus Corynebacterium gallistercoris</name>
    <dbReference type="NCBI Taxonomy" id="2838530"/>
    <lineage>
        <taxon>Bacteria</taxon>
        <taxon>Bacillati</taxon>
        <taxon>Actinomycetota</taxon>
        <taxon>Actinomycetes</taxon>
        <taxon>Mycobacteriales</taxon>
        <taxon>Corynebacteriaceae</taxon>
        <taxon>Corynebacterium</taxon>
    </lineage>
</organism>
<dbReference type="Pfam" id="PF14691">
    <property type="entry name" value="Fer4_20"/>
    <property type="match status" value="1"/>
</dbReference>
<evidence type="ECO:0000313" key="7">
    <source>
        <dbReference type="EMBL" id="HIW95901.1"/>
    </source>
</evidence>
<feature type="region of interest" description="Disordered" evidence="5">
    <location>
        <begin position="306"/>
        <end position="325"/>
    </location>
</feature>
<dbReference type="EMBL" id="DXFZ01000063">
    <property type="protein sequence ID" value="HIW95901.1"/>
    <property type="molecule type" value="Genomic_DNA"/>
</dbReference>
<evidence type="ECO:0000313" key="8">
    <source>
        <dbReference type="Proteomes" id="UP000824189"/>
    </source>
</evidence>
<dbReference type="Proteomes" id="UP000824189">
    <property type="component" value="Unassembled WGS sequence"/>
</dbReference>
<name>A0A9D1RWR3_9CORY</name>
<reference evidence="7" key="2">
    <citation type="submission" date="2021-04" db="EMBL/GenBank/DDBJ databases">
        <authorList>
            <person name="Gilroy R."/>
        </authorList>
    </citation>
    <scope>NUCLEOTIDE SEQUENCE</scope>
    <source>
        <strain evidence="7">4376</strain>
    </source>
</reference>
<dbReference type="GO" id="GO:0016639">
    <property type="term" value="F:oxidoreductase activity, acting on the CH-NH2 group of donors, NAD or NADP as acceptor"/>
    <property type="evidence" value="ECO:0007669"/>
    <property type="project" value="InterPro"/>
</dbReference>
<dbReference type="InterPro" id="IPR006005">
    <property type="entry name" value="Glut_synth_ssu1"/>
</dbReference>
<dbReference type="GO" id="GO:0051536">
    <property type="term" value="F:iron-sulfur cluster binding"/>
    <property type="evidence" value="ECO:0007669"/>
    <property type="project" value="InterPro"/>
</dbReference>
<comment type="caution">
    <text evidence="7">The sequence shown here is derived from an EMBL/GenBank/DDBJ whole genome shotgun (WGS) entry which is preliminary data.</text>
</comment>
<evidence type="ECO:0000256" key="2">
    <source>
        <dbReference type="ARBA" id="ARBA00023002"/>
    </source>
</evidence>
<feature type="domain" description="4Fe-4S ferredoxin-type" evidence="6">
    <location>
        <begin position="37"/>
        <end position="68"/>
    </location>
</feature>
<evidence type="ECO:0000256" key="4">
    <source>
        <dbReference type="ARBA" id="ARBA00029440"/>
    </source>
</evidence>
<dbReference type="PANTHER" id="PTHR43100:SF1">
    <property type="entry name" value="GLUTAMATE SYNTHASE [NADPH] SMALL CHAIN"/>
    <property type="match status" value="1"/>
</dbReference>
<accession>A0A9D1RWR3</accession>
<evidence type="ECO:0000256" key="3">
    <source>
        <dbReference type="ARBA" id="ARBA00023164"/>
    </source>
</evidence>
<dbReference type="InterPro" id="IPR036188">
    <property type="entry name" value="FAD/NAD-bd_sf"/>
</dbReference>
<dbReference type="Gene3D" id="1.10.1060.10">
    <property type="entry name" value="Alpha-helical ferredoxin"/>
    <property type="match status" value="1"/>
</dbReference>
<comment type="pathway">
    <text evidence="4">Amino-acid biosynthesis.</text>
</comment>
<sequence>MADPRGFLKHKREAAEHRPVPLRLMDWNEVYEKFSDDKVQVQATRCMDCGIPFCHDGCPLGNIIPEWNDLVRQGRWKEAYDRLHATNNFPEFTGRLCPAPCEGACVLGIGDDPVNIKTVEYTIVEHAWEQGWIKPIKPTFKTGQRVAVVGSGPAGLAAAQQLTRAGHEVTVFERADRIGGLMRYGVPEYKMEKKWIDRRLEQMEAEGTKFITGVAPSGADLEGFDGVVLALGSTVGRDLPVTGRDLKGVYQAMEYLPEANRVAVGDFEVSPIDAKGKNVVIIGGGDTGTDCFGTALRQGAKSVSQFDIMPKPPKSRGASTPWPTFPRIWRTATAHEEGEYRVTGNESADEIAALGLADREVGQELGVRKFSINTVELTGDGEKVTGLKGAECRMGDNGLENVPDSDFEMDADLVLLAMGFVSVEQSQVVRDLGLDTDERGRLVRDGQFRAQVGAEEFKDIPVFVAGDAGRGQSLIVWGISEGRSAAAELDRVLMGETALPKPIRPTDVALRA</sequence>
<evidence type="ECO:0000259" key="6">
    <source>
        <dbReference type="PROSITE" id="PS51379"/>
    </source>
</evidence>